<feature type="non-terminal residue" evidence="1">
    <location>
        <position position="123"/>
    </location>
</feature>
<name>X1RQU3_9ZZZZ</name>
<accession>X1RQU3</accession>
<dbReference type="AlphaFoldDB" id="X1RQU3"/>
<proteinExistence type="predicted"/>
<comment type="caution">
    <text evidence="1">The sequence shown here is derived from an EMBL/GenBank/DDBJ whole genome shotgun (WGS) entry which is preliminary data.</text>
</comment>
<gene>
    <name evidence="1" type="ORF">S12H4_24946</name>
</gene>
<feature type="non-terminal residue" evidence="1">
    <location>
        <position position="1"/>
    </location>
</feature>
<reference evidence="1" key="1">
    <citation type="journal article" date="2014" name="Front. Microbiol.">
        <title>High frequency of phylogenetically diverse reductive dehalogenase-homologous genes in deep subseafloor sedimentary metagenomes.</title>
        <authorList>
            <person name="Kawai M."/>
            <person name="Futagami T."/>
            <person name="Toyoda A."/>
            <person name="Takaki Y."/>
            <person name="Nishi S."/>
            <person name="Hori S."/>
            <person name="Arai W."/>
            <person name="Tsubouchi T."/>
            <person name="Morono Y."/>
            <person name="Uchiyama I."/>
            <person name="Ito T."/>
            <person name="Fujiyama A."/>
            <person name="Inagaki F."/>
            <person name="Takami H."/>
        </authorList>
    </citation>
    <scope>NUCLEOTIDE SEQUENCE</scope>
    <source>
        <strain evidence="1">Expedition CK06-06</strain>
    </source>
</reference>
<dbReference type="EMBL" id="BARW01013736">
    <property type="protein sequence ID" value="GAI83082.1"/>
    <property type="molecule type" value="Genomic_DNA"/>
</dbReference>
<sequence>CQLGIIFIGNVSTSMLSKLRFHLDQTFDSFFFDIQFIEDTNLHPELFELRVKEEHNLLNKSSEKVLLQPTNKFYEIIADKKFEYRLDIGLGLTNLPIYSSSNENLLFLFGEAHIKYMCAIVST</sequence>
<protein>
    <submittedName>
        <fullName evidence="1">Uncharacterized protein</fullName>
    </submittedName>
</protein>
<organism evidence="1">
    <name type="scientific">marine sediment metagenome</name>
    <dbReference type="NCBI Taxonomy" id="412755"/>
    <lineage>
        <taxon>unclassified sequences</taxon>
        <taxon>metagenomes</taxon>
        <taxon>ecological metagenomes</taxon>
    </lineage>
</organism>
<evidence type="ECO:0000313" key="1">
    <source>
        <dbReference type="EMBL" id="GAI83082.1"/>
    </source>
</evidence>